<evidence type="ECO:0000313" key="1">
    <source>
        <dbReference type="EMBL" id="HAT3583228.1"/>
    </source>
</evidence>
<reference evidence="1" key="1">
    <citation type="journal article" date="2018" name="Genome Biol.">
        <title>SKESA: strategic k-mer extension for scrupulous assemblies.</title>
        <authorList>
            <person name="Souvorov A."/>
            <person name="Agarwala R."/>
            <person name="Lipman D.J."/>
        </authorList>
    </citation>
    <scope>NUCLEOTIDE SEQUENCE</scope>
    <source>
        <strain evidence="1">CAVp300</strain>
    </source>
</reference>
<evidence type="ECO:0000313" key="3">
    <source>
        <dbReference type="Proteomes" id="UP000867740"/>
    </source>
</evidence>
<dbReference type="RefSeq" id="WP_047371721.1">
    <property type="nucleotide sequence ID" value="NZ_CABMNU010000005.1"/>
</dbReference>
<dbReference type="AlphaFoldDB" id="A0A9P3T951"/>
<accession>A0A9P3T951</accession>
<dbReference type="NCBIfam" id="TIGR03347">
    <property type="entry name" value="VI_chp_1"/>
    <property type="match status" value="1"/>
</dbReference>
<dbReference type="PANTHER" id="PTHR35564:SF3">
    <property type="entry name" value="TYPE VI SECRETION SYSTEM BASEPLATE SUBUNIT TSSG"/>
    <property type="match status" value="1"/>
</dbReference>
<sequence length="358" mass="39282">MDRTSQPARTGLINRLTPQISRINFYRFCQYLEQATPHAPPLGSTANPADDAVRFRPHPGMGFPVSELKAVEYAAQQPDAPLTVRTTFLGLYGVDSPLPTAYLDDIAQGKDGQEAVMAFLDIFNHRFTTQYYRIWRKYNYPASFEPGAMDAISRCLLGLIGLGIPGSENHIATPVSRFLALLSVMRLPTRTAEGVTALVALLAPKTLATVTPHDPQPVVLKKRSCLSRSSRIVLKTRPLLGRTGTDVNSQLLLQLYTEEADEARGWLPGGQLHTDLLVLLRVYLGWRCQARLQLTLPVSLLPAAQLGKQRVQLGRTGILPGSAPAAGTVTVKLGRYQGLMPTSSICDRESITHVCYPQ</sequence>
<dbReference type="EMBL" id="DACSUM010000032">
    <property type="protein sequence ID" value="HAT3583228.1"/>
    <property type="molecule type" value="Genomic_DNA"/>
</dbReference>
<reference evidence="1" key="2">
    <citation type="submission" date="2020-10" db="EMBL/GenBank/DDBJ databases">
        <authorList>
            <consortium name="NCBI Pathogen Detection Project"/>
        </authorList>
    </citation>
    <scope>NUCLEOTIDE SEQUENCE</scope>
    <source>
        <strain evidence="1">CAVp300</strain>
    </source>
</reference>
<evidence type="ECO:0000313" key="2">
    <source>
        <dbReference type="EMBL" id="HAT3585269.1"/>
    </source>
</evidence>
<dbReference type="Proteomes" id="UP000867740">
    <property type="component" value="Unassembled WGS sequence"/>
</dbReference>
<gene>
    <name evidence="1" type="primary">tssG</name>
    <name evidence="1" type="ORF">I8531_003558</name>
    <name evidence="2" type="ORF">I8531_005699</name>
</gene>
<dbReference type="PANTHER" id="PTHR35564">
    <property type="match status" value="1"/>
</dbReference>
<dbReference type="Pfam" id="PF06996">
    <property type="entry name" value="T6SS_TssG"/>
    <property type="match status" value="1"/>
</dbReference>
<protein>
    <submittedName>
        <fullName evidence="1">Type VI secretion system baseplate subunit TssG</fullName>
    </submittedName>
</protein>
<name>A0A9P3T951_KLUIN</name>
<dbReference type="EMBL" id="DACSUM010000146">
    <property type="protein sequence ID" value="HAT3585269.1"/>
    <property type="molecule type" value="Genomic_DNA"/>
</dbReference>
<proteinExistence type="predicted"/>
<comment type="caution">
    <text evidence="1">The sequence shown here is derived from an EMBL/GenBank/DDBJ whole genome shotgun (WGS) entry which is preliminary data.</text>
</comment>
<organism evidence="1 3">
    <name type="scientific">Kluyvera intermedia</name>
    <name type="common">Enterobacter intermedius</name>
    <dbReference type="NCBI Taxonomy" id="61648"/>
    <lineage>
        <taxon>Bacteria</taxon>
        <taxon>Pseudomonadati</taxon>
        <taxon>Pseudomonadota</taxon>
        <taxon>Gammaproteobacteria</taxon>
        <taxon>Enterobacterales</taxon>
        <taxon>Enterobacteriaceae</taxon>
        <taxon>Kluyvera</taxon>
    </lineage>
</organism>
<dbReference type="InterPro" id="IPR010732">
    <property type="entry name" value="T6SS_TssG-like"/>
</dbReference>